<dbReference type="OrthoDB" id="9800082at2"/>
<evidence type="ECO:0008006" key="3">
    <source>
        <dbReference type="Google" id="ProtNLM"/>
    </source>
</evidence>
<keyword evidence="2" id="KW-1185">Reference proteome</keyword>
<protein>
    <recommendedName>
        <fullName evidence="3">HutD-family protein</fullName>
    </recommendedName>
</protein>
<dbReference type="Gene3D" id="2.60.120.10">
    <property type="entry name" value="Jelly Rolls"/>
    <property type="match status" value="1"/>
</dbReference>
<dbReference type="InterPro" id="IPR011051">
    <property type="entry name" value="RmlC_Cupin_sf"/>
</dbReference>
<dbReference type="Proteomes" id="UP000245911">
    <property type="component" value="Unassembled WGS sequence"/>
</dbReference>
<dbReference type="RefSeq" id="WP_116556658.1">
    <property type="nucleotide sequence ID" value="NZ_QDKM01000001.1"/>
</dbReference>
<proteinExistence type="predicted"/>
<dbReference type="SUPFAM" id="SSF51182">
    <property type="entry name" value="RmlC-like cupins"/>
    <property type="match status" value="1"/>
</dbReference>
<evidence type="ECO:0000313" key="1">
    <source>
        <dbReference type="EMBL" id="PVH30250.1"/>
    </source>
</evidence>
<gene>
    <name evidence="1" type="ORF">DDE20_01420</name>
</gene>
<sequence>MQVIPYESLTAIPWVNGGGITREIAAERDASGILWRISLADVSREGPFSNFAGLQRILTVFHGDGLLLETDDGPLTAVPMMPLPFAGDLAAFGRLQFGPIRDLNVIYRPSRIVASVHPVSGPAILTPASQSQFVFLVSGEAVCAGRALAPLTTVIDPEAPIELAAGAKALQIILAKTGG</sequence>
<name>A0A2T8HXU2_9RHOB</name>
<dbReference type="AlphaFoldDB" id="A0A2T8HXU2"/>
<dbReference type="PANTHER" id="PTHR37943:SF1">
    <property type="entry name" value="PROTEIN VES"/>
    <property type="match status" value="1"/>
</dbReference>
<reference evidence="1 2" key="1">
    <citation type="submission" date="2018-04" db="EMBL/GenBank/DDBJ databases">
        <title>Pararhodobacter oceanense sp. nov., isolated from marine intertidal sediment.</title>
        <authorList>
            <person name="Wang X.-L."/>
            <person name="Du Z.-J."/>
        </authorList>
    </citation>
    <scope>NUCLEOTIDE SEQUENCE [LARGE SCALE GENOMIC DNA]</scope>
    <source>
        <strain evidence="1 2">AM505</strain>
    </source>
</reference>
<organism evidence="1 2">
    <name type="scientific">Pararhodobacter oceanensis</name>
    <dbReference type="NCBI Taxonomy" id="2172121"/>
    <lineage>
        <taxon>Bacteria</taxon>
        <taxon>Pseudomonadati</taxon>
        <taxon>Pseudomonadota</taxon>
        <taxon>Alphaproteobacteria</taxon>
        <taxon>Rhodobacterales</taxon>
        <taxon>Paracoccaceae</taxon>
        <taxon>Pararhodobacter</taxon>
    </lineage>
</organism>
<dbReference type="Pfam" id="PF05962">
    <property type="entry name" value="HutD"/>
    <property type="match status" value="1"/>
</dbReference>
<dbReference type="CDD" id="cd20293">
    <property type="entry name" value="cupin_HutD_N"/>
    <property type="match status" value="1"/>
</dbReference>
<dbReference type="InterPro" id="IPR010282">
    <property type="entry name" value="Uncharacterised_HutD/Ves"/>
</dbReference>
<accession>A0A2T8HXU2</accession>
<dbReference type="PANTHER" id="PTHR37943">
    <property type="entry name" value="PROTEIN VES"/>
    <property type="match status" value="1"/>
</dbReference>
<comment type="caution">
    <text evidence="1">The sequence shown here is derived from an EMBL/GenBank/DDBJ whole genome shotgun (WGS) entry which is preliminary data.</text>
</comment>
<dbReference type="EMBL" id="QDKM01000001">
    <property type="protein sequence ID" value="PVH30250.1"/>
    <property type="molecule type" value="Genomic_DNA"/>
</dbReference>
<dbReference type="InterPro" id="IPR014710">
    <property type="entry name" value="RmlC-like_jellyroll"/>
</dbReference>
<evidence type="ECO:0000313" key="2">
    <source>
        <dbReference type="Proteomes" id="UP000245911"/>
    </source>
</evidence>